<feature type="domain" description="Retrotransposon Copia-like N-terminal" evidence="3">
    <location>
        <begin position="5"/>
        <end position="44"/>
    </location>
</feature>
<accession>A0AAD8VM21</accession>
<dbReference type="InterPro" id="IPR029472">
    <property type="entry name" value="Copia-like_N"/>
</dbReference>
<evidence type="ECO:0008006" key="6">
    <source>
        <dbReference type="Google" id="ProtNLM"/>
    </source>
</evidence>
<reference evidence="4" key="1">
    <citation type="submission" date="2023-07" db="EMBL/GenBank/DDBJ databases">
        <title>A chromosome-level genome assembly of Lolium multiflorum.</title>
        <authorList>
            <person name="Chen Y."/>
            <person name="Copetti D."/>
            <person name="Kolliker R."/>
            <person name="Studer B."/>
        </authorList>
    </citation>
    <scope>NUCLEOTIDE SEQUENCE</scope>
    <source>
        <strain evidence="4">02402/16</strain>
        <tissue evidence="4">Leaf</tissue>
    </source>
</reference>
<proteinExistence type="predicted"/>
<protein>
    <recommendedName>
        <fullName evidence="6">CCHC-type domain-containing protein</fullName>
    </recommendedName>
</protein>
<name>A0AAD8VM21_LOLMU</name>
<dbReference type="EMBL" id="JAUUTY010000007">
    <property type="protein sequence ID" value="KAK1610311.1"/>
    <property type="molecule type" value="Genomic_DNA"/>
</dbReference>
<dbReference type="Proteomes" id="UP001231189">
    <property type="component" value="Unassembled WGS sequence"/>
</dbReference>
<dbReference type="PANTHER" id="PTHR47481:SF22">
    <property type="entry name" value="RETROTRANSPOSON GAG DOMAIN-CONTAINING PROTEIN"/>
    <property type="match status" value="1"/>
</dbReference>
<feature type="region of interest" description="Disordered" evidence="1">
    <location>
        <begin position="357"/>
        <end position="460"/>
    </location>
</feature>
<feature type="domain" description="Reverse transcriptase Ty1/copia-type" evidence="2">
    <location>
        <begin position="517"/>
        <end position="710"/>
    </location>
</feature>
<sequence length="712" mass="76760">MAVTSSVTVRLGHNNYMLWRAQMLTHLRSHSLLGHIDGSLIIPAETISTTVGEGQDSHTVETVNPDFATWYIRDQTVLGGILTTVTEDILAHVMSAPTSREAWTILERMFASRTRARAIQTHAQLAVAKKKGTPAADYFRHMKTLADSLAAIGQPLREDEVIAYIFTGLGPDYDSLVTTLTVKSDDLTLDEVYAHLLAYEHRHDLHDSDYGLGGGASANFSRRGGGQGNSAGGGQGGGNPSGGRGNFNNNGGNRGRGRHGGGGRGQGRGHGGGAGGHNSGNNDDRPVCQICGKAGHAALRCRRRFDHAFTSEEHAVNTATTSYNTEPAWYMDTGATDHITNDLDRLHIRERYNGNEQVHVGNGAGSHPTSSGAMSSGAHGDYVDHATGHAGEASGLHGSSAGQDSGSATDPEPTSPMTSATAASSSGSASPESASSPDSSPAASSAAPAGQPSSTNVHPMVTRLRDQTWKARKRTDGTVNSLAARADPTEPVSVAAALQEPKWKEAMDAEFSALQQNRTWRLVPFQRGLNIIDSRWVFKIKHRPDGSIDRYKAGLVAKGFKQRHGIDYADTYSPVVKPTTIRVILSLAVTQGWHMRQLDVDNAFLHGFLDEDVYMLQPPGYVDSRYPHHVCKLEKSLYGLKQAPRAWFARLSSKLQSLGFVASKADVSLFILKERAVTIYMLVYVDDIIIVSSTIQAADRLLQQLRSMFKTY</sequence>
<gene>
    <name evidence="4" type="ORF">QYE76_033984</name>
</gene>
<dbReference type="PANTHER" id="PTHR47481">
    <property type="match status" value="1"/>
</dbReference>
<dbReference type="SUPFAM" id="SSF56672">
    <property type="entry name" value="DNA/RNA polymerases"/>
    <property type="match status" value="1"/>
</dbReference>
<feature type="compositionally biased region" description="Gly residues" evidence="1">
    <location>
        <begin position="262"/>
        <end position="278"/>
    </location>
</feature>
<dbReference type="InterPro" id="IPR043502">
    <property type="entry name" value="DNA/RNA_pol_sf"/>
</dbReference>
<organism evidence="4 5">
    <name type="scientific">Lolium multiflorum</name>
    <name type="common">Italian ryegrass</name>
    <name type="synonym">Lolium perenne subsp. multiflorum</name>
    <dbReference type="NCBI Taxonomy" id="4521"/>
    <lineage>
        <taxon>Eukaryota</taxon>
        <taxon>Viridiplantae</taxon>
        <taxon>Streptophyta</taxon>
        <taxon>Embryophyta</taxon>
        <taxon>Tracheophyta</taxon>
        <taxon>Spermatophyta</taxon>
        <taxon>Magnoliopsida</taxon>
        <taxon>Liliopsida</taxon>
        <taxon>Poales</taxon>
        <taxon>Poaceae</taxon>
        <taxon>BOP clade</taxon>
        <taxon>Pooideae</taxon>
        <taxon>Poodae</taxon>
        <taxon>Poeae</taxon>
        <taxon>Poeae Chloroplast Group 2 (Poeae type)</taxon>
        <taxon>Loliodinae</taxon>
        <taxon>Loliinae</taxon>
        <taxon>Lolium</taxon>
    </lineage>
</organism>
<feature type="compositionally biased region" description="Gly residues" evidence="1">
    <location>
        <begin position="223"/>
        <end position="245"/>
    </location>
</feature>
<evidence type="ECO:0000313" key="5">
    <source>
        <dbReference type="Proteomes" id="UP001231189"/>
    </source>
</evidence>
<keyword evidence="5" id="KW-1185">Reference proteome</keyword>
<feature type="compositionally biased region" description="Low complexity" evidence="1">
    <location>
        <begin position="411"/>
        <end position="455"/>
    </location>
</feature>
<dbReference type="Pfam" id="PF07727">
    <property type="entry name" value="RVT_2"/>
    <property type="match status" value="1"/>
</dbReference>
<evidence type="ECO:0000256" key="1">
    <source>
        <dbReference type="SAM" id="MobiDB-lite"/>
    </source>
</evidence>
<dbReference type="InterPro" id="IPR013103">
    <property type="entry name" value="RVT_2"/>
</dbReference>
<evidence type="ECO:0000259" key="3">
    <source>
        <dbReference type="Pfam" id="PF14244"/>
    </source>
</evidence>
<evidence type="ECO:0000259" key="2">
    <source>
        <dbReference type="Pfam" id="PF07727"/>
    </source>
</evidence>
<dbReference type="Pfam" id="PF14223">
    <property type="entry name" value="Retrotran_gag_2"/>
    <property type="match status" value="1"/>
</dbReference>
<dbReference type="Pfam" id="PF14244">
    <property type="entry name" value="Retrotran_gag_3"/>
    <property type="match status" value="1"/>
</dbReference>
<feature type="region of interest" description="Disordered" evidence="1">
    <location>
        <begin position="218"/>
        <end position="282"/>
    </location>
</feature>
<evidence type="ECO:0000313" key="4">
    <source>
        <dbReference type="EMBL" id="KAK1610311.1"/>
    </source>
</evidence>
<dbReference type="AlphaFoldDB" id="A0AAD8VM21"/>
<comment type="caution">
    <text evidence="4">The sequence shown here is derived from an EMBL/GenBank/DDBJ whole genome shotgun (WGS) entry which is preliminary data.</text>
</comment>